<dbReference type="GO" id="GO:0005789">
    <property type="term" value="C:endoplasmic reticulum membrane"/>
    <property type="evidence" value="ECO:0007669"/>
    <property type="project" value="UniProtKB-SubCell"/>
</dbReference>
<dbReference type="EMBL" id="CAXLJL010000478">
    <property type="protein sequence ID" value="CAL5138137.1"/>
    <property type="molecule type" value="Genomic_DNA"/>
</dbReference>
<dbReference type="Pfam" id="PF05404">
    <property type="entry name" value="TRAP-delta"/>
    <property type="match status" value="1"/>
</dbReference>
<evidence type="ECO:0000256" key="6">
    <source>
        <dbReference type="ARBA" id="ARBA00022499"/>
    </source>
</evidence>
<name>A0AAV2TNT7_CALDB</name>
<feature type="signal peptide" evidence="16">
    <location>
        <begin position="1"/>
        <end position="20"/>
    </location>
</feature>
<dbReference type="PROSITE" id="PS51257">
    <property type="entry name" value="PROKAR_LIPOPROTEIN"/>
    <property type="match status" value="1"/>
</dbReference>
<feature type="transmembrane region" description="Helical" evidence="15">
    <location>
        <begin position="155"/>
        <end position="175"/>
    </location>
</feature>
<keyword evidence="6" id="KW-1017">Isopeptide bond</keyword>
<protein>
    <recommendedName>
        <fullName evidence="5">Translocon-associated protein subunit delta</fullName>
    </recommendedName>
    <alternativeName>
        <fullName evidence="14">Signal sequence receptor subunit delta</fullName>
    </alternativeName>
</protein>
<gene>
    <name evidence="17" type="ORF">CDAUBV1_LOCUS12752</name>
</gene>
<keyword evidence="9" id="KW-0256">Endoplasmic reticulum</keyword>
<proteinExistence type="inferred from homology"/>
<dbReference type="PANTHER" id="PTHR12731:SF1">
    <property type="entry name" value="TRANSLOCON-ASSOCIATED PROTEIN SUBUNIT DELTA"/>
    <property type="match status" value="1"/>
</dbReference>
<evidence type="ECO:0000256" key="16">
    <source>
        <dbReference type="SAM" id="SignalP"/>
    </source>
</evidence>
<dbReference type="Proteomes" id="UP001497525">
    <property type="component" value="Unassembled WGS sequence"/>
</dbReference>
<comment type="subcellular location">
    <subcellularLocation>
        <location evidence="2">Endoplasmic reticulum membrane</location>
        <topology evidence="2">Single-pass type I membrane protein</topology>
    </subcellularLocation>
</comment>
<dbReference type="PANTHER" id="PTHR12731">
    <property type="entry name" value="TRANSLOCON-ASSOCIATED PROTEIN, DELTA SUBUNIT"/>
    <property type="match status" value="1"/>
</dbReference>
<evidence type="ECO:0000256" key="1">
    <source>
        <dbReference type="ARBA" id="ARBA00002838"/>
    </source>
</evidence>
<keyword evidence="12 15" id="KW-0472">Membrane</keyword>
<evidence type="ECO:0000256" key="11">
    <source>
        <dbReference type="ARBA" id="ARBA00022989"/>
    </source>
</evidence>
<dbReference type="InterPro" id="IPR008855">
    <property type="entry name" value="TRAP-delta"/>
</dbReference>
<comment type="function">
    <text evidence="1">TRAP proteins are part of a complex whose function is to bind calcium to the ER membrane and thereby regulate the retention of ER resident proteins.</text>
</comment>
<keyword evidence="7 15" id="KW-0812">Transmembrane</keyword>
<accession>A0AAV2TNT7</accession>
<evidence type="ECO:0000256" key="8">
    <source>
        <dbReference type="ARBA" id="ARBA00022729"/>
    </source>
</evidence>
<keyword evidence="10" id="KW-0832">Ubl conjugation</keyword>
<organism evidence="17 18">
    <name type="scientific">Calicophoron daubneyi</name>
    <name type="common">Rumen fluke</name>
    <name type="synonym">Paramphistomum daubneyi</name>
    <dbReference type="NCBI Taxonomy" id="300641"/>
    <lineage>
        <taxon>Eukaryota</taxon>
        <taxon>Metazoa</taxon>
        <taxon>Spiralia</taxon>
        <taxon>Lophotrochozoa</taxon>
        <taxon>Platyhelminthes</taxon>
        <taxon>Trematoda</taxon>
        <taxon>Digenea</taxon>
        <taxon>Plagiorchiida</taxon>
        <taxon>Pronocephalata</taxon>
        <taxon>Paramphistomoidea</taxon>
        <taxon>Paramphistomidae</taxon>
        <taxon>Calicophoron</taxon>
    </lineage>
</organism>
<evidence type="ECO:0000256" key="14">
    <source>
        <dbReference type="ARBA" id="ARBA00031791"/>
    </source>
</evidence>
<evidence type="ECO:0000256" key="12">
    <source>
        <dbReference type="ARBA" id="ARBA00023136"/>
    </source>
</evidence>
<comment type="similarity">
    <text evidence="3">Belongs to the TRAP-delta family.</text>
</comment>
<evidence type="ECO:0000256" key="15">
    <source>
        <dbReference type="SAM" id="Phobius"/>
    </source>
</evidence>
<sequence length="181" mass="20029">MMYWPRAFYLVAVVFAAVSACSDFETRTVSYTSKEAVLSTQTVVIVEGEAKCRGKGVTSISQTLVCSFFTVFPAVRRTKWNFTAGIISCRVPRCFQVTYVFEDKEFPKGSYEVRFFNDEGASILRRSAKGASVDGSAKPVFTVPIRHKGVSKTPWVYPETVALGAISIITLAAFLTKSRSF</sequence>
<keyword evidence="8 16" id="KW-0732">Signal</keyword>
<evidence type="ECO:0000256" key="2">
    <source>
        <dbReference type="ARBA" id="ARBA00004115"/>
    </source>
</evidence>
<keyword evidence="13" id="KW-1015">Disulfide bond</keyword>
<evidence type="ECO:0000313" key="17">
    <source>
        <dbReference type="EMBL" id="CAL5138137.1"/>
    </source>
</evidence>
<evidence type="ECO:0000256" key="7">
    <source>
        <dbReference type="ARBA" id="ARBA00022692"/>
    </source>
</evidence>
<evidence type="ECO:0000256" key="10">
    <source>
        <dbReference type="ARBA" id="ARBA00022843"/>
    </source>
</evidence>
<evidence type="ECO:0000256" key="13">
    <source>
        <dbReference type="ARBA" id="ARBA00023157"/>
    </source>
</evidence>
<evidence type="ECO:0000256" key="5">
    <source>
        <dbReference type="ARBA" id="ARBA00014387"/>
    </source>
</evidence>
<evidence type="ECO:0000256" key="9">
    <source>
        <dbReference type="ARBA" id="ARBA00022824"/>
    </source>
</evidence>
<evidence type="ECO:0000313" key="18">
    <source>
        <dbReference type="Proteomes" id="UP001497525"/>
    </source>
</evidence>
<reference evidence="17" key="1">
    <citation type="submission" date="2024-06" db="EMBL/GenBank/DDBJ databases">
        <authorList>
            <person name="Liu X."/>
            <person name="Lenzi L."/>
            <person name="Haldenby T S."/>
            <person name="Uol C."/>
        </authorList>
    </citation>
    <scope>NUCLEOTIDE SEQUENCE</scope>
</reference>
<comment type="subunit">
    <text evidence="4">Heterotetramer of TRAP-alpha, TRAP-beta, TRAP-delta and TRAP-gamma.</text>
</comment>
<dbReference type="AlphaFoldDB" id="A0AAV2TNT7"/>
<evidence type="ECO:0000256" key="4">
    <source>
        <dbReference type="ARBA" id="ARBA00011819"/>
    </source>
</evidence>
<feature type="chain" id="PRO_5043573303" description="Translocon-associated protein subunit delta" evidence="16">
    <location>
        <begin position="21"/>
        <end position="181"/>
    </location>
</feature>
<evidence type="ECO:0000256" key="3">
    <source>
        <dbReference type="ARBA" id="ARBA00009294"/>
    </source>
</evidence>
<comment type="caution">
    <text evidence="17">The sequence shown here is derived from an EMBL/GenBank/DDBJ whole genome shotgun (WGS) entry which is preliminary data.</text>
</comment>
<keyword evidence="11 15" id="KW-1133">Transmembrane helix</keyword>